<dbReference type="GO" id="GO:0016787">
    <property type="term" value="F:hydrolase activity"/>
    <property type="evidence" value="ECO:0007669"/>
    <property type="project" value="UniProtKB-KW"/>
</dbReference>
<organism evidence="6 7">
    <name type="scientific">candidate division TA06 bacterium</name>
    <dbReference type="NCBI Taxonomy" id="2250710"/>
    <lineage>
        <taxon>Bacteria</taxon>
        <taxon>Bacteria division TA06</taxon>
    </lineage>
</organism>
<evidence type="ECO:0000256" key="2">
    <source>
        <dbReference type="ARBA" id="ARBA00022801"/>
    </source>
</evidence>
<name>A0A660SDM1_UNCT6</name>
<sequence length="243" mass="27584">MIIYHISDLHLGSSYYLDKLGASVANIINNDDCDILLVTGDLTSEGHYFEFQAVKKYLKTIKSKEKLIIPGNHDSRNAGYITFENVIGKRNTFIITGNIAILGLDSSEPDLDDGHIGRENYPMIRKFFEDNDDKIKILSLHHHLIPIPRTGRERHIPVDAGDVLELIKELNIHMVISGHKHVPYIWKLENTYFITAGTATTNRTRGDQAQSFNKIIIKNRNVRVSFINSNTGNEKEVLNFNAK</sequence>
<gene>
    <name evidence="6" type="ORF">DRP44_00495</name>
</gene>
<dbReference type="PANTHER" id="PTHR42988:SF2">
    <property type="entry name" value="CYCLIC NUCLEOTIDE PHOSPHODIESTERASE CBUA0032-RELATED"/>
    <property type="match status" value="1"/>
</dbReference>
<protein>
    <submittedName>
        <fullName evidence="6">Metallophosphoesterase</fullName>
    </submittedName>
</protein>
<accession>A0A660SDM1</accession>
<dbReference type="InterPro" id="IPR050884">
    <property type="entry name" value="CNP_phosphodiesterase-III"/>
</dbReference>
<dbReference type="SUPFAM" id="SSF56300">
    <property type="entry name" value="Metallo-dependent phosphatases"/>
    <property type="match status" value="1"/>
</dbReference>
<dbReference type="InterPro" id="IPR029052">
    <property type="entry name" value="Metallo-depent_PP-like"/>
</dbReference>
<dbReference type="EMBL" id="QNBC01000003">
    <property type="protein sequence ID" value="RKX68100.1"/>
    <property type="molecule type" value="Genomic_DNA"/>
</dbReference>
<evidence type="ECO:0000313" key="6">
    <source>
        <dbReference type="EMBL" id="RKX68100.1"/>
    </source>
</evidence>
<evidence type="ECO:0000259" key="5">
    <source>
        <dbReference type="Pfam" id="PF00149"/>
    </source>
</evidence>
<dbReference type="GO" id="GO:0046872">
    <property type="term" value="F:metal ion binding"/>
    <property type="evidence" value="ECO:0007669"/>
    <property type="project" value="UniProtKB-KW"/>
</dbReference>
<reference evidence="6 7" key="1">
    <citation type="submission" date="2018-06" db="EMBL/GenBank/DDBJ databases">
        <title>Extensive metabolic versatility and redundancy in microbially diverse, dynamic hydrothermal sediments.</title>
        <authorList>
            <person name="Dombrowski N."/>
            <person name="Teske A."/>
            <person name="Baker B.J."/>
        </authorList>
    </citation>
    <scope>NUCLEOTIDE SEQUENCE [LARGE SCALE GENOMIC DNA]</scope>
    <source>
        <strain evidence="6">B35_G9</strain>
    </source>
</reference>
<evidence type="ECO:0000256" key="1">
    <source>
        <dbReference type="ARBA" id="ARBA00022723"/>
    </source>
</evidence>
<evidence type="ECO:0000256" key="4">
    <source>
        <dbReference type="ARBA" id="ARBA00025742"/>
    </source>
</evidence>
<dbReference type="InterPro" id="IPR004843">
    <property type="entry name" value="Calcineurin-like_PHP"/>
</dbReference>
<keyword evidence="1" id="KW-0479">Metal-binding</keyword>
<dbReference type="Proteomes" id="UP000282321">
    <property type="component" value="Unassembled WGS sequence"/>
</dbReference>
<keyword evidence="3" id="KW-0408">Iron</keyword>
<dbReference type="Pfam" id="PF00149">
    <property type="entry name" value="Metallophos"/>
    <property type="match status" value="1"/>
</dbReference>
<feature type="domain" description="Calcineurin-like phosphoesterase" evidence="5">
    <location>
        <begin position="2"/>
        <end position="183"/>
    </location>
</feature>
<dbReference type="PANTHER" id="PTHR42988">
    <property type="entry name" value="PHOSPHOHYDROLASE"/>
    <property type="match status" value="1"/>
</dbReference>
<dbReference type="Gene3D" id="3.60.21.10">
    <property type="match status" value="1"/>
</dbReference>
<evidence type="ECO:0000313" key="7">
    <source>
        <dbReference type="Proteomes" id="UP000282321"/>
    </source>
</evidence>
<dbReference type="CDD" id="cd07400">
    <property type="entry name" value="MPP_1"/>
    <property type="match status" value="1"/>
</dbReference>
<keyword evidence="2" id="KW-0378">Hydrolase</keyword>
<dbReference type="AlphaFoldDB" id="A0A660SDM1"/>
<comment type="similarity">
    <text evidence="4">Belongs to the cyclic nucleotide phosphodiesterase class-III family.</text>
</comment>
<comment type="caution">
    <text evidence="6">The sequence shown here is derived from an EMBL/GenBank/DDBJ whole genome shotgun (WGS) entry which is preliminary data.</text>
</comment>
<evidence type="ECO:0000256" key="3">
    <source>
        <dbReference type="ARBA" id="ARBA00023004"/>
    </source>
</evidence>
<proteinExistence type="inferred from homology"/>